<dbReference type="PANTHER" id="PTHR46797">
    <property type="entry name" value="HTH-TYPE TRANSCRIPTIONAL REGULATOR"/>
    <property type="match status" value="1"/>
</dbReference>
<evidence type="ECO:0000259" key="3">
    <source>
        <dbReference type="PROSITE" id="PS50943"/>
    </source>
</evidence>
<dbReference type="Pfam" id="PF07883">
    <property type="entry name" value="Cupin_2"/>
    <property type="match status" value="1"/>
</dbReference>
<evidence type="ECO:0000313" key="4">
    <source>
        <dbReference type="EMBL" id="EAQ03041.1"/>
    </source>
</evidence>
<dbReference type="GO" id="GO:0003700">
    <property type="term" value="F:DNA-binding transcription factor activity"/>
    <property type="evidence" value="ECO:0007669"/>
    <property type="project" value="TreeGrafter"/>
</dbReference>
<dbReference type="InterPro" id="IPR014710">
    <property type="entry name" value="RmlC-like_jellyroll"/>
</dbReference>
<dbReference type="RefSeq" id="WP_009806795.1">
    <property type="nucleotide sequence ID" value="NZ_CH724131.1"/>
</dbReference>
<dbReference type="PANTHER" id="PTHR46797:SF20">
    <property type="entry name" value="BLR4304 PROTEIN"/>
    <property type="match status" value="1"/>
</dbReference>
<dbReference type="Proteomes" id="UP000004318">
    <property type="component" value="Unassembled WGS sequence"/>
</dbReference>
<dbReference type="HOGENOM" id="CLU_085376_3_0_5"/>
<organism evidence="4 5">
    <name type="scientific">Pseudooceanicola batsensis (strain ATCC BAA-863 / DSM 15984 / KCTC 12145 / HTCC2597)</name>
    <name type="common">Oceanicola batsensis</name>
    <dbReference type="NCBI Taxonomy" id="252305"/>
    <lineage>
        <taxon>Bacteria</taxon>
        <taxon>Pseudomonadati</taxon>
        <taxon>Pseudomonadota</taxon>
        <taxon>Alphaproteobacteria</taxon>
        <taxon>Rhodobacterales</taxon>
        <taxon>Paracoccaceae</taxon>
        <taxon>Pseudooceanicola</taxon>
    </lineage>
</organism>
<comment type="caution">
    <text evidence="4">The sequence shown here is derived from an EMBL/GenBank/DDBJ whole genome shotgun (WGS) entry which is preliminary data.</text>
</comment>
<evidence type="ECO:0000256" key="2">
    <source>
        <dbReference type="SAM" id="MobiDB-lite"/>
    </source>
</evidence>
<dbReference type="InterPro" id="IPR011051">
    <property type="entry name" value="RmlC_Cupin_sf"/>
</dbReference>
<protein>
    <submittedName>
        <fullName evidence="4">Transcriptional regulator, XRE family with cupin sensor domain</fullName>
    </submittedName>
</protein>
<dbReference type="InterPro" id="IPR050807">
    <property type="entry name" value="TransReg_Diox_bact_type"/>
</dbReference>
<dbReference type="SMART" id="SM00530">
    <property type="entry name" value="HTH_XRE"/>
    <property type="match status" value="1"/>
</dbReference>
<name>A3TY07_PSEBH</name>
<keyword evidence="5" id="KW-1185">Reference proteome</keyword>
<feature type="region of interest" description="Disordered" evidence="2">
    <location>
        <begin position="1"/>
        <end position="20"/>
    </location>
</feature>
<dbReference type="OrthoDB" id="9814751at2"/>
<dbReference type="Gene3D" id="2.60.120.10">
    <property type="entry name" value="Jelly Rolls"/>
    <property type="match status" value="1"/>
</dbReference>
<dbReference type="SUPFAM" id="SSF47413">
    <property type="entry name" value="lambda repressor-like DNA-binding domains"/>
    <property type="match status" value="1"/>
</dbReference>
<reference evidence="4 5" key="1">
    <citation type="journal article" date="2010" name="J. Bacteriol.">
        <title>Genome sequences of Oceanicola granulosus HTCC2516(T) and Oceanicola batsensis HTCC2597(TDelta).</title>
        <authorList>
            <person name="Thrash J.C."/>
            <person name="Cho J.C."/>
            <person name="Vergin K.L."/>
            <person name="Giovannoni S.J."/>
        </authorList>
    </citation>
    <scope>NUCLEOTIDE SEQUENCE [LARGE SCALE GENOMIC DNA]</scope>
    <source>
        <strain evidence="5">ATCC BAA-863 / DSM 15984 / KCTC 12145 / HTCC2597</strain>
    </source>
</reference>
<dbReference type="InterPro" id="IPR010982">
    <property type="entry name" value="Lambda_DNA-bd_dom_sf"/>
</dbReference>
<dbReference type="AlphaFoldDB" id="A3TY07"/>
<dbReference type="Pfam" id="PF01381">
    <property type="entry name" value="HTH_3"/>
    <property type="match status" value="1"/>
</dbReference>
<dbReference type="CDD" id="cd00093">
    <property type="entry name" value="HTH_XRE"/>
    <property type="match status" value="1"/>
</dbReference>
<keyword evidence="1" id="KW-0238">DNA-binding</keyword>
<accession>A3TY07</accession>
<proteinExistence type="predicted"/>
<dbReference type="PROSITE" id="PS50943">
    <property type="entry name" value="HTH_CROC1"/>
    <property type="match status" value="1"/>
</dbReference>
<dbReference type="GO" id="GO:0005829">
    <property type="term" value="C:cytosol"/>
    <property type="evidence" value="ECO:0007669"/>
    <property type="project" value="TreeGrafter"/>
</dbReference>
<dbReference type="InterPro" id="IPR013096">
    <property type="entry name" value="Cupin_2"/>
</dbReference>
<dbReference type="EMBL" id="AAMO01000005">
    <property type="protein sequence ID" value="EAQ03041.1"/>
    <property type="molecule type" value="Genomic_DNA"/>
</dbReference>
<gene>
    <name evidence="4" type="ORF">OB2597_12893</name>
</gene>
<dbReference type="CDD" id="cd02209">
    <property type="entry name" value="cupin_XRE_C"/>
    <property type="match status" value="1"/>
</dbReference>
<evidence type="ECO:0000313" key="5">
    <source>
        <dbReference type="Proteomes" id="UP000004318"/>
    </source>
</evidence>
<dbReference type="GO" id="GO:0003677">
    <property type="term" value="F:DNA binding"/>
    <property type="evidence" value="ECO:0007669"/>
    <property type="project" value="UniProtKB-KW"/>
</dbReference>
<evidence type="ECO:0000256" key="1">
    <source>
        <dbReference type="ARBA" id="ARBA00023125"/>
    </source>
</evidence>
<feature type="compositionally biased region" description="Polar residues" evidence="2">
    <location>
        <begin position="1"/>
        <end position="11"/>
    </location>
</feature>
<dbReference type="InterPro" id="IPR001387">
    <property type="entry name" value="Cro/C1-type_HTH"/>
</dbReference>
<dbReference type="eggNOG" id="COG1396">
    <property type="taxonomic scope" value="Bacteria"/>
</dbReference>
<sequence>MAARSGGSSSPDTPPAEQGRAELGQRIRQLREARGLTLQTIADRSGLAISTISKIERGLMAPTYDRFSGLARGLGVDVTHLFSPGGRRFEAGTVALARAGEFGFLETENYAYEMLFPDVRGKAMIPMCGTLKPLQKMSFERMVNHPGEEFLMVMSGRVVVQLEGREEIVLDTGDSLYFDSGRGHLYAAEGDEGARILVVCTAPDGAAGPDRAA</sequence>
<dbReference type="STRING" id="252305.OB2597_12893"/>
<dbReference type="SUPFAM" id="SSF51182">
    <property type="entry name" value="RmlC-like cupins"/>
    <property type="match status" value="1"/>
</dbReference>
<feature type="domain" description="HTH cro/C1-type" evidence="3">
    <location>
        <begin position="27"/>
        <end position="81"/>
    </location>
</feature>
<dbReference type="Gene3D" id="1.10.260.40">
    <property type="entry name" value="lambda repressor-like DNA-binding domains"/>
    <property type="match status" value="1"/>
</dbReference>